<dbReference type="InterPro" id="IPR050312">
    <property type="entry name" value="IolE/XylAMocC-like"/>
</dbReference>
<dbReference type="eggNOG" id="COG1082">
    <property type="taxonomic scope" value="Bacteria"/>
</dbReference>
<dbReference type="EMBL" id="CP002696">
    <property type="protein sequence ID" value="AEE15839.1"/>
    <property type="molecule type" value="Genomic_DNA"/>
</dbReference>
<reference evidence="3" key="1">
    <citation type="submission" date="2011-04" db="EMBL/GenBank/DDBJ databases">
        <title>The complete genome of Treponema brennaborense DSM 12168.</title>
        <authorList>
            <person name="Lucas S."/>
            <person name="Han J."/>
            <person name="Lapidus A."/>
            <person name="Bruce D."/>
            <person name="Goodwin L."/>
            <person name="Pitluck S."/>
            <person name="Peters L."/>
            <person name="Kyrpides N."/>
            <person name="Mavromatis K."/>
            <person name="Ivanova N."/>
            <person name="Mikhailova N."/>
            <person name="Pagani I."/>
            <person name="Teshima H."/>
            <person name="Detter J.C."/>
            <person name="Tapia R."/>
            <person name="Han C."/>
            <person name="Land M."/>
            <person name="Hauser L."/>
            <person name="Markowitz V."/>
            <person name="Cheng J.-F."/>
            <person name="Hugenholtz P."/>
            <person name="Woyke T."/>
            <person name="Wu D."/>
            <person name="Gronow S."/>
            <person name="Wellnitz S."/>
            <person name="Brambilla E."/>
            <person name="Klenk H.-P."/>
            <person name="Eisen J.A."/>
        </authorList>
    </citation>
    <scope>NUCLEOTIDE SEQUENCE [LARGE SCALE GENOMIC DNA]</scope>
    <source>
        <strain evidence="3">DSM 12168 / CIP 105900 / DD5/3</strain>
    </source>
</reference>
<dbReference type="InterPro" id="IPR036237">
    <property type="entry name" value="Xyl_isomerase-like_sf"/>
</dbReference>
<protein>
    <submittedName>
        <fullName evidence="2">Xylose isomerase domain-containing protein TIM barrel</fullName>
    </submittedName>
</protein>
<dbReference type="Proteomes" id="UP000006546">
    <property type="component" value="Chromosome"/>
</dbReference>
<evidence type="ECO:0000313" key="2">
    <source>
        <dbReference type="EMBL" id="AEE15839.1"/>
    </source>
</evidence>
<dbReference type="GO" id="GO:0016853">
    <property type="term" value="F:isomerase activity"/>
    <property type="evidence" value="ECO:0007669"/>
    <property type="project" value="UniProtKB-KW"/>
</dbReference>
<dbReference type="STRING" id="906968.Trebr_0392"/>
<dbReference type="PANTHER" id="PTHR12110:SF21">
    <property type="entry name" value="XYLOSE ISOMERASE-LIKE TIM BARREL DOMAIN-CONTAINING PROTEIN"/>
    <property type="match status" value="1"/>
</dbReference>
<dbReference type="Pfam" id="PF01261">
    <property type="entry name" value="AP_endonuc_2"/>
    <property type="match status" value="1"/>
</dbReference>
<proteinExistence type="predicted"/>
<accession>F4LNI5</accession>
<name>F4LNI5_TREBD</name>
<dbReference type="AlphaFoldDB" id="F4LNI5"/>
<feature type="domain" description="Xylose isomerase-like TIM barrel" evidence="1">
    <location>
        <begin position="20"/>
        <end position="259"/>
    </location>
</feature>
<dbReference type="PANTHER" id="PTHR12110">
    <property type="entry name" value="HYDROXYPYRUVATE ISOMERASE"/>
    <property type="match status" value="1"/>
</dbReference>
<organism evidence="2 3">
    <name type="scientific">Treponema brennaborense (strain DSM 12168 / CIP 105900 / DD5/3)</name>
    <dbReference type="NCBI Taxonomy" id="906968"/>
    <lineage>
        <taxon>Bacteria</taxon>
        <taxon>Pseudomonadati</taxon>
        <taxon>Spirochaetota</taxon>
        <taxon>Spirochaetia</taxon>
        <taxon>Spirochaetales</taxon>
        <taxon>Treponemataceae</taxon>
        <taxon>Treponema</taxon>
    </lineage>
</organism>
<dbReference type="InterPro" id="IPR013022">
    <property type="entry name" value="Xyl_isomerase-like_TIM-brl"/>
</dbReference>
<keyword evidence="3" id="KW-1185">Reference proteome</keyword>
<evidence type="ECO:0000313" key="3">
    <source>
        <dbReference type="Proteomes" id="UP000006546"/>
    </source>
</evidence>
<dbReference type="OrthoDB" id="9814946at2"/>
<dbReference type="KEGG" id="tbe:Trebr_0392"/>
<gene>
    <name evidence="2" type="ordered locus">Trebr_0392</name>
</gene>
<keyword evidence="2" id="KW-0413">Isomerase</keyword>
<dbReference type="SUPFAM" id="SSF51658">
    <property type="entry name" value="Xylose isomerase-like"/>
    <property type="match status" value="1"/>
</dbReference>
<dbReference type="HOGENOM" id="CLU_080433_1_0_12"/>
<sequence>MKICVRAHDLGKMSASALAAAAADYGFDGVQLVLGKAIEGQTGAPGSVTASFAQSVRETFASGGVEIAMLGAYFNPVHSNKSLVASNIEKFREHLRFAPLFGSRFVGSETGSFNDDKWTYHPQNRTPEAFAEVSRIFGDLAVSAKQYGSNLALEGAWGHCCWNPGTLRRLVDSIDNGHVYVTVDVYNYLYEGNYARHTEIFDECLDLFGSKIVIFHLKDFVVAGGALRQVGLGQGIMDWEYMIPRIAERCPGAYLIFEGVPPLNMRSSYAHISRLLGTLL</sequence>
<dbReference type="Gene3D" id="3.20.20.150">
    <property type="entry name" value="Divalent-metal-dependent TIM barrel enzymes"/>
    <property type="match status" value="1"/>
</dbReference>
<evidence type="ECO:0000259" key="1">
    <source>
        <dbReference type="Pfam" id="PF01261"/>
    </source>
</evidence>
<dbReference type="RefSeq" id="WP_013757558.1">
    <property type="nucleotide sequence ID" value="NC_015500.1"/>
</dbReference>